<dbReference type="EMBL" id="KV428123">
    <property type="protein sequence ID" value="KZT35926.1"/>
    <property type="molecule type" value="Genomic_DNA"/>
</dbReference>
<evidence type="ECO:0000313" key="3">
    <source>
        <dbReference type="Proteomes" id="UP000076798"/>
    </source>
</evidence>
<name>A0A166B1Z7_9AGAM</name>
<feature type="region of interest" description="Disordered" evidence="1">
    <location>
        <begin position="2025"/>
        <end position="2053"/>
    </location>
</feature>
<keyword evidence="3" id="KW-1185">Reference proteome</keyword>
<reference evidence="2 3" key="1">
    <citation type="journal article" date="2016" name="Mol. Biol. Evol.">
        <title>Comparative Genomics of Early-Diverging Mushroom-Forming Fungi Provides Insights into the Origins of Lignocellulose Decay Capabilities.</title>
        <authorList>
            <person name="Nagy L.G."/>
            <person name="Riley R."/>
            <person name="Tritt A."/>
            <person name="Adam C."/>
            <person name="Daum C."/>
            <person name="Floudas D."/>
            <person name="Sun H."/>
            <person name="Yadav J.S."/>
            <person name="Pangilinan J."/>
            <person name="Larsson K.H."/>
            <person name="Matsuura K."/>
            <person name="Barry K."/>
            <person name="Labutti K."/>
            <person name="Kuo R."/>
            <person name="Ohm R.A."/>
            <person name="Bhattacharya S.S."/>
            <person name="Shirouzu T."/>
            <person name="Yoshinaga Y."/>
            <person name="Martin F.M."/>
            <person name="Grigoriev I.V."/>
            <person name="Hibbett D.S."/>
        </authorList>
    </citation>
    <scope>NUCLEOTIDE SEQUENCE [LARGE SCALE GENOMIC DNA]</scope>
    <source>
        <strain evidence="2 3">HHB10207 ss-3</strain>
    </source>
</reference>
<dbReference type="Proteomes" id="UP000076798">
    <property type="component" value="Unassembled WGS sequence"/>
</dbReference>
<dbReference type="OrthoDB" id="124582at2759"/>
<accession>A0A166B1Z7</accession>
<feature type="compositionally biased region" description="Polar residues" evidence="1">
    <location>
        <begin position="50"/>
        <end position="59"/>
    </location>
</feature>
<dbReference type="PANTHER" id="PTHR33099">
    <property type="entry name" value="FE2OG DIOXYGENASE DOMAIN-CONTAINING PROTEIN"/>
    <property type="match status" value="1"/>
</dbReference>
<feature type="compositionally biased region" description="Acidic residues" evidence="1">
    <location>
        <begin position="1349"/>
        <end position="1368"/>
    </location>
</feature>
<proteinExistence type="predicted"/>
<evidence type="ECO:0000256" key="1">
    <source>
        <dbReference type="SAM" id="MobiDB-lite"/>
    </source>
</evidence>
<feature type="region of interest" description="Disordered" evidence="1">
    <location>
        <begin position="1341"/>
        <end position="1381"/>
    </location>
</feature>
<protein>
    <submittedName>
        <fullName evidence="2">Uncharacterized protein</fullName>
    </submittedName>
</protein>
<organism evidence="2 3">
    <name type="scientific">Sistotremastrum suecicum HHB10207 ss-3</name>
    <dbReference type="NCBI Taxonomy" id="1314776"/>
    <lineage>
        <taxon>Eukaryota</taxon>
        <taxon>Fungi</taxon>
        <taxon>Dikarya</taxon>
        <taxon>Basidiomycota</taxon>
        <taxon>Agaricomycotina</taxon>
        <taxon>Agaricomycetes</taxon>
        <taxon>Sistotremastrales</taxon>
        <taxon>Sistotremastraceae</taxon>
        <taxon>Sistotremastrum</taxon>
    </lineage>
</organism>
<feature type="region of interest" description="Disordered" evidence="1">
    <location>
        <begin position="29"/>
        <end position="59"/>
    </location>
</feature>
<evidence type="ECO:0000313" key="2">
    <source>
        <dbReference type="EMBL" id="KZT35926.1"/>
    </source>
</evidence>
<feature type="compositionally biased region" description="Polar residues" evidence="1">
    <location>
        <begin position="29"/>
        <end position="41"/>
    </location>
</feature>
<sequence length="2053" mass="229101">MFKESCKLEETRPRQFELKKYQGRSVSALQPNPLIRNSQKGLTEAFTPEPSRNSQGTNAGRYQAVRDVPARNSPIVRKVQHILLSWRQSFSATTPDKLVYVLEEKYPSDRLSVNELKGADARNIGILQLLAKECRFRIHLATVRLTVKGEIDEDEEGRRLVAPGATHEWTFLNIFSLDGQKIDFPNADSKFNYPRDFFPRKLNGGRPRSEKSDGYWGGDVEQLLHIAPLKPYLVYFKTVVLIWPENRHRGILGNGWLSNATAELKESTTRKPSPKEKLLCQRMMIRLRSLARLKNEAWGGDAACYELCVATLRWRSSRFWLSAANLGQNTTGPSFLSIPELVNATATFGFDKVKSFVRRFELLAALRSPVSEQDPDFMFWYRDQRSWALNNLRKATQADVPAFVTLAQSLGIPIIQSTAIPQLLRLDCDREFWFAFLSGLKSNRETIPPSVIAVDDVIKATLASFLERTHPLSLAAKAVPFAEGTPTYDSQPTIRFVNFCVELECPNSCTIIFDKLHRSYAQADEQTRSALISEVWSPLMAAINSCASPPHSINIYAPPFRGFSETIASQILNLEINRDQNSRETDWPGVIEAAKFYRESNGLTYLKDEITERLAISCNPPVVSASVAKILQDRWASDAGTDEGLGLQRLIRQILTASILRGDISVPSAQYAIRDGSAADYLQNTKELLVLCFETNNVALLPQLLSRLKSTATLSHYTSVALPFIEFLSEELPSRGTSLSSDPYAAFCRDVLTIFVDRVLDPRPVEWADCLEDALKALNCGCGDFVEIRQPAPIRAHLEKQIDRCSNLGLRYHTNSDRRTPRFNGGCYGLVITKPDWIMNFGQWSRCREVALAAINAIPSGKHRRSIFGNNYGRILDKLATCDPEVLPIHEAPRAGTSKRSLPSSFGGEQVRFKLRFRRALKVVAIVLYYTVLYELLFKSLVRSLHPPTPLEANCTFATAGMKIQPGPTRKSRGRVSGDPKNSEDSGVDSEEDEVEIISNPSNDVRAALTAAFELLVAARSRGTFACSTTVDEFPMPGLHICGYGSVALPLTERIAKEIINFCSKSVSSQTKGRHVSEISANNISLQNPRWSTWLREKVLPEITSSLGVFCEAKCELDRLILYEAGSHVIPHQRSQGDTSAFGSVLVTLPSSFKGGQVHMSHSGQIKTFDLAQTSSFGVSALGYYTAIHQSSKPITSGYQLVLAYNLVTPPGVKPPSLIDSSEVVKAVRHALLSWSQGYGPTKKLAYALQEHYDPFGTRGENLSDQDAQVVDIIRSLAAECQIEAYLANAELYVAGESERRHGEYQMGAITSSEMTITDVTDLSGQELDIDGLEFEHPEEFIPKPLDDYPPDEEEPPPLEPIDSESSESSDSSHSPIDDDDSDVCHGEIFYTYRRSVLLLWPTRLHETILDDVNWLKDAASKLALSSQRTHTHSDKKLVEGVVRRLEHNGSPSQICRDICGEALRSRNLDLWLLGSGAGRFEGGSSILCHQELLEAISAFGFKSVQPVPTNQRRLALIASISSSPFYETHEVEKWCQDERELAFKTLKTATLSDVEVLVALAAARGIAFVQESIIPQLLQLQCSRAFWIVFLNKLFEERSRNGPSAHEVHTVIIQALSSYLHTIDPMVLKNSGDPHAPATYDPLPVMELIELCVELETAETCSILFDKILQAPIPSDDDDDDMRSDRTALFYQPILSTLTDLAGSHDVNWSHETFAPFVEMLLSEVIRDYLQNEDPCWEAAIKTARIGGVKGFGLLEAWLISHVKSLHGGHWEFIRDLGQHWDMHSDNEEGLAVKTLISKATTSAIKYQTLDIQLSKSLLELCLETQNIALSERLLKHLKTPRNDIHVYYSDVVIPFIAILGQELNKRKIKISSKPYGPWIGEVMLEFTDKIMGPLPAASAAIRRQELEDLDCGCESCQCMIDGLASDDSVVLLRGTAKERAHLETQINLARLDLQYDTIKDGKPHTLQIIKPPSLTAGGIWNDRRNRAVESIQAIKPVKIWQQILADDFQRILKFLGLTLSSPAPRSSRRPIPTNTASKEAPHTRSKTTSNR</sequence>
<gene>
    <name evidence="2" type="ORF">SISSUDRAFT_1035213</name>
</gene>
<feature type="region of interest" description="Disordered" evidence="1">
    <location>
        <begin position="962"/>
        <end position="993"/>
    </location>
</feature>
<dbReference type="PANTHER" id="PTHR33099:SF7">
    <property type="entry name" value="MYND-TYPE DOMAIN-CONTAINING PROTEIN"/>
    <property type="match status" value="1"/>
</dbReference>
<feature type="compositionally biased region" description="Low complexity" evidence="1">
    <location>
        <begin position="2025"/>
        <end position="2034"/>
    </location>
</feature>